<evidence type="ECO:0000313" key="10">
    <source>
        <dbReference type="Proteomes" id="UP001652626"/>
    </source>
</evidence>
<evidence type="ECO:0000256" key="7">
    <source>
        <dbReference type="ARBA" id="ARBA00023180"/>
    </source>
</evidence>
<feature type="transmembrane region" description="Helical" evidence="8">
    <location>
        <begin position="362"/>
        <end position="381"/>
    </location>
</feature>
<comment type="subcellular location">
    <subcellularLocation>
        <location evidence="1">Cell membrane</location>
        <topology evidence="1">Multi-pass membrane protein</topology>
    </subcellularLocation>
</comment>
<protein>
    <submittedName>
        <fullName evidence="11">Uncharacterized protein LOC113392192</fullName>
    </submittedName>
</protein>
<evidence type="ECO:0000256" key="9">
    <source>
        <dbReference type="SAM" id="SignalP"/>
    </source>
</evidence>
<gene>
    <name evidence="11" type="primary">LOC113392192</name>
</gene>
<evidence type="ECO:0000313" key="11">
    <source>
        <dbReference type="RefSeq" id="XP_026484272.2"/>
    </source>
</evidence>
<keyword evidence="5 8" id="KW-0472">Membrane</keyword>
<evidence type="ECO:0000256" key="1">
    <source>
        <dbReference type="ARBA" id="ARBA00004651"/>
    </source>
</evidence>
<organism evidence="10 11">
    <name type="scientific">Vanessa tameamea</name>
    <name type="common">Kamehameha butterfly</name>
    <dbReference type="NCBI Taxonomy" id="334116"/>
    <lineage>
        <taxon>Eukaryota</taxon>
        <taxon>Metazoa</taxon>
        <taxon>Ecdysozoa</taxon>
        <taxon>Arthropoda</taxon>
        <taxon>Hexapoda</taxon>
        <taxon>Insecta</taxon>
        <taxon>Pterygota</taxon>
        <taxon>Neoptera</taxon>
        <taxon>Endopterygota</taxon>
        <taxon>Lepidoptera</taxon>
        <taxon>Glossata</taxon>
        <taxon>Ditrysia</taxon>
        <taxon>Papilionoidea</taxon>
        <taxon>Nymphalidae</taxon>
        <taxon>Nymphalinae</taxon>
        <taxon>Vanessa</taxon>
    </lineage>
</organism>
<evidence type="ECO:0000256" key="6">
    <source>
        <dbReference type="ARBA" id="ARBA00023170"/>
    </source>
</evidence>
<sequence>MIPFIILITVFIQNPVQGTNYEPIIVQDFVNCVSDIMKRSFPKPGYLIFANTYTNNTLVERIRSDVLKTIHESNKYIVQISYPDKCPICPKGQNVNYSYVRKDPYIGMPVADYFVMIIENYRDFSYFARKLIRSRFWNPYAKFVIMLIRFTKNDVENHKQIENMLSCLFYYNAINVIVGVPKASNVRNAIIYSWRPYDPPTYCGNLNDTAENRLVVENLCEKGTVKYNKNIFENKIPNDMKGCVLQILALERQPFIGINESDVNIEKILVNTMFKRFNFSVKYKTISGFRGERNEQGVWNGALKDLVSRKGHILLGGIFPDFDVHEDFECSSTYLADSYIWVVPRAYPSPPWVSLTITFQDFVWYSAIGGFILCILAWKFLGQLSGDSYYNKNFGHCLLNTWICLLGFSAYVRPKKQSLRIFFIFLNLYGILFLTAYQTKLIDVLQNPTYENHIDNVEELVHSELKFGGIQELHDLFFNSSDPFDNLVGEKWTDVSNISEALKDLILYRNFSVLCSQFELSYLSAIIPYLNDANGDDNYYSFPTSTFSVPLEMIALRGFPFMKKISHSLNLHKQLGINTKVRNYFAETSRRKRVKLLQSLQNKDEHFNALSFQHLQGGFFALAVGVSGGLFILLLELSSTNNFIKRNVLKKTPY</sequence>
<feature type="chain" id="PRO_5046803365" evidence="9">
    <location>
        <begin position="19"/>
        <end position="654"/>
    </location>
</feature>
<feature type="signal peptide" evidence="9">
    <location>
        <begin position="1"/>
        <end position="18"/>
    </location>
</feature>
<dbReference type="InterPro" id="IPR052192">
    <property type="entry name" value="Insect_Ionotropic_Sensory_Rcpt"/>
</dbReference>
<keyword evidence="3 8" id="KW-0812">Transmembrane</keyword>
<dbReference type="OrthoDB" id="6506757at2759"/>
<dbReference type="AlphaFoldDB" id="A0A8B8HHH1"/>
<proteinExistence type="predicted"/>
<keyword evidence="9" id="KW-0732">Signal</keyword>
<reference evidence="11" key="1">
    <citation type="submission" date="2025-08" db="UniProtKB">
        <authorList>
            <consortium name="RefSeq"/>
        </authorList>
    </citation>
    <scope>IDENTIFICATION</scope>
    <source>
        <tissue evidence="11">Whole body</tissue>
    </source>
</reference>
<keyword evidence="6" id="KW-0675">Receptor</keyword>
<evidence type="ECO:0000256" key="2">
    <source>
        <dbReference type="ARBA" id="ARBA00022475"/>
    </source>
</evidence>
<keyword evidence="7" id="KW-0325">Glycoprotein</keyword>
<evidence type="ECO:0000256" key="4">
    <source>
        <dbReference type="ARBA" id="ARBA00022989"/>
    </source>
</evidence>
<dbReference type="OMA" id="YLQDAHT"/>
<dbReference type="Proteomes" id="UP001652626">
    <property type="component" value="Chromosome 7"/>
</dbReference>
<dbReference type="PANTHER" id="PTHR42643:SF24">
    <property type="entry name" value="IONOTROPIC RECEPTOR 60A"/>
    <property type="match status" value="1"/>
</dbReference>
<dbReference type="Gene3D" id="3.40.190.10">
    <property type="entry name" value="Periplasmic binding protein-like II"/>
    <property type="match status" value="1"/>
</dbReference>
<evidence type="ECO:0000256" key="3">
    <source>
        <dbReference type="ARBA" id="ARBA00022692"/>
    </source>
</evidence>
<dbReference type="RefSeq" id="XP_026484272.2">
    <property type="nucleotide sequence ID" value="XM_026628487.2"/>
</dbReference>
<keyword evidence="10" id="KW-1185">Reference proteome</keyword>
<keyword evidence="4 8" id="KW-1133">Transmembrane helix</keyword>
<dbReference type="PANTHER" id="PTHR42643">
    <property type="entry name" value="IONOTROPIC RECEPTOR 20A-RELATED"/>
    <property type="match status" value="1"/>
</dbReference>
<dbReference type="SUPFAM" id="SSF53850">
    <property type="entry name" value="Periplasmic binding protein-like II"/>
    <property type="match status" value="1"/>
</dbReference>
<accession>A0A8B8HHH1</accession>
<evidence type="ECO:0000256" key="5">
    <source>
        <dbReference type="ARBA" id="ARBA00023136"/>
    </source>
</evidence>
<evidence type="ECO:0000256" key="8">
    <source>
        <dbReference type="SAM" id="Phobius"/>
    </source>
</evidence>
<name>A0A8B8HHH1_VANTA</name>
<dbReference type="GeneID" id="113392192"/>
<feature type="transmembrane region" description="Helical" evidence="8">
    <location>
        <begin position="418"/>
        <end position="437"/>
    </location>
</feature>
<dbReference type="Gene3D" id="1.10.287.70">
    <property type="match status" value="1"/>
</dbReference>
<keyword evidence="2" id="KW-1003">Cell membrane</keyword>
<feature type="transmembrane region" description="Helical" evidence="8">
    <location>
        <begin position="617"/>
        <end position="635"/>
    </location>
</feature>
<dbReference type="GO" id="GO:0005886">
    <property type="term" value="C:plasma membrane"/>
    <property type="evidence" value="ECO:0007669"/>
    <property type="project" value="UniProtKB-SubCell"/>
</dbReference>